<feature type="domain" description="C-type lectin" evidence="1">
    <location>
        <begin position="176"/>
        <end position="268"/>
    </location>
</feature>
<protein>
    <recommendedName>
        <fullName evidence="1">C-type lectin domain-containing protein</fullName>
    </recommendedName>
</protein>
<reference evidence="2" key="3">
    <citation type="submission" date="2025-09" db="UniProtKB">
        <authorList>
            <consortium name="Ensembl"/>
        </authorList>
    </citation>
    <scope>IDENTIFICATION</scope>
</reference>
<dbReference type="GeneTree" id="ENSGT01100000263473"/>
<dbReference type="Ensembl" id="ENSMMDT00005048416.1">
    <property type="protein sequence ID" value="ENSMMDP00005047473.1"/>
    <property type="gene ID" value="ENSMMDG00005021646.1"/>
</dbReference>
<proteinExistence type="predicted"/>
<dbReference type="InterPro" id="IPR001304">
    <property type="entry name" value="C-type_lectin-like"/>
</dbReference>
<dbReference type="PANTHER" id="PTHR45784">
    <property type="entry name" value="C-TYPE LECTIN DOMAIN FAMILY 20 MEMBER A-RELATED"/>
    <property type="match status" value="1"/>
</dbReference>
<dbReference type="Gene3D" id="3.10.100.10">
    <property type="entry name" value="Mannose-Binding Protein A, subunit A"/>
    <property type="match status" value="2"/>
</dbReference>
<reference evidence="2" key="1">
    <citation type="submission" date="2019-06" db="EMBL/GenBank/DDBJ databases">
        <authorList>
            <consortium name="Wellcome Sanger Institute Data Sharing"/>
        </authorList>
    </citation>
    <scope>NUCLEOTIDE SEQUENCE [LARGE SCALE GENOMIC DNA]</scope>
</reference>
<evidence type="ECO:0000259" key="1">
    <source>
        <dbReference type="PROSITE" id="PS50041"/>
    </source>
</evidence>
<dbReference type="SMART" id="SM00034">
    <property type="entry name" value="CLECT"/>
    <property type="match status" value="2"/>
</dbReference>
<dbReference type="InParanoid" id="A0A668A8E8"/>
<evidence type="ECO:0000313" key="2">
    <source>
        <dbReference type="Ensembl" id="ENSMMDP00005047473.1"/>
    </source>
</evidence>
<dbReference type="InterPro" id="IPR016186">
    <property type="entry name" value="C-type_lectin-like/link_sf"/>
</dbReference>
<sequence length="311" mass="35785">ESPPSYSVCFLVDNNLICSVFQSVKASCTVKAQGQSRFILVRENKTWAEAQSHCRQHFTDLASVRNQHENEEIFSLVSKANHQWAVWIGLFVDDWKWSDGSAVSFNNWNAWWSDGINTQNCMATKRGKWKMSRCTQCCRYSSMLSAECENTALRLKLKIYVYIFSGDVKAQGQSRFILVKESKTWTEAQSHCRQHFTDLASVRNQSENEEIFSLVREANHRGAVWIGLFRDEWKWSDGSAMSFTNWNTQRPDVINTQNCVATKNGKWKTLQLSVFLNSLFPKPLCSLALMCHTLLNELSVLKILNPFYFSG</sequence>
<dbReference type="PROSITE" id="PS50041">
    <property type="entry name" value="C_TYPE_LECTIN_2"/>
    <property type="match status" value="2"/>
</dbReference>
<dbReference type="PANTHER" id="PTHR45784:SF5">
    <property type="entry name" value="C-TYPE LECTIN DOMAIN FAMILY 20 MEMBER A-RELATED"/>
    <property type="match status" value="1"/>
</dbReference>
<dbReference type="InterPro" id="IPR016187">
    <property type="entry name" value="CTDL_fold"/>
</dbReference>
<reference evidence="2" key="2">
    <citation type="submission" date="2025-08" db="UniProtKB">
        <authorList>
            <consortium name="Ensembl"/>
        </authorList>
    </citation>
    <scope>IDENTIFICATION</scope>
</reference>
<dbReference type="AlphaFoldDB" id="A0A668A8E8"/>
<evidence type="ECO:0000313" key="3">
    <source>
        <dbReference type="Proteomes" id="UP000472263"/>
    </source>
</evidence>
<name>A0A668A8E8_9TELE</name>
<organism evidence="2 3">
    <name type="scientific">Myripristis murdjan</name>
    <name type="common">pinecone soldierfish</name>
    <dbReference type="NCBI Taxonomy" id="586833"/>
    <lineage>
        <taxon>Eukaryota</taxon>
        <taxon>Metazoa</taxon>
        <taxon>Chordata</taxon>
        <taxon>Craniata</taxon>
        <taxon>Vertebrata</taxon>
        <taxon>Euteleostomi</taxon>
        <taxon>Actinopterygii</taxon>
        <taxon>Neopterygii</taxon>
        <taxon>Teleostei</taxon>
        <taxon>Neoteleostei</taxon>
        <taxon>Acanthomorphata</taxon>
        <taxon>Holocentriformes</taxon>
        <taxon>Holocentridae</taxon>
        <taxon>Myripristis</taxon>
    </lineage>
</organism>
<dbReference type="Pfam" id="PF00059">
    <property type="entry name" value="Lectin_C"/>
    <property type="match status" value="2"/>
</dbReference>
<dbReference type="SUPFAM" id="SSF56436">
    <property type="entry name" value="C-type lectin-like"/>
    <property type="match status" value="2"/>
</dbReference>
<dbReference type="Proteomes" id="UP000472263">
    <property type="component" value="Chromosome 3"/>
</dbReference>
<keyword evidence="3" id="KW-1185">Reference proteome</keyword>
<accession>A0A668A8E8</accession>
<feature type="domain" description="C-type lectin" evidence="1">
    <location>
        <begin position="38"/>
        <end position="136"/>
    </location>
</feature>